<name>A0ABR1NS82_DIAER</name>
<evidence type="ECO:0000259" key="1">
    <source>
        <dbReference type="Pfam" id="PF06985"/>
    </source>
</evidence>
<evidence type="ECO:0000313" key="2">
    <source>
        <dbReference type="EMBL" id="KAK7713550.1"/>
    </source>
</evidence>
<organism evidence="2 3">
    <name type="scientific">Diaporthe eres</name>
    <name type="common">Phomopsis oblonga</name>
    <dbReference type="NCBI Taxonomy" id="83184"/>
    <lineage>
        <taxon>Eukaryota</taxon>
        <taxon>Fungi</taxon>
        <taxon>Dikarya</taxon>
        <taxon>Ascomycota</taxon>
        <taxon>Pezizomycotina</taxon>
        <taxon>Sordariomycetes</taxon>
        <taxon>Sordariomycetidae</taxon>
        <taxon>Diaporthales</taxon>
        <taxon>Diaporthaceae</taxon>
        <taxon>Diaporthe</taxon>
        <taxon>Diaporthe eres species complex</taxon>
    </lineage>
</organism>
<protein>
    <recommendedName>
        <fullName evidence="1">Heterokaryon incompatibility domain-containing protein</fullName>
    </recommendedName>
</protein>
<dbReference type="PANTHER" id="PTHR33112">
    <property type="entry name" value="DOMAIN PROTEIN, PUTATIVE-RELATED"/>
    <property type="match status" value="1"/>
</dbReference>
<reference evidence="2 3" key="1">
    <citation type="submission" date="2024-02" db="EMBL/GenBank/DDBJ databases">
        <title>De novo assembly and annotation of 12 fungi associated with fruit tree decline syndrome in Ontario, Canada.</title>
        <authorList>
            <person name="Sulman M."/>
            <person name="Ellouze W."/>
            <person name="Ilyukhin E."/>
        </authorList>
    </citation>
    <scope>NUCLEOTIDE SEQUENCE [LARGE SCALE GENOMIC DNA]</scope>
    <source>
        <strain evidence="2 3">M169</strain>
    </source>
</reference>
<dbReference type="Proteomes" id="UP001430848">
    <property type="component" value="Unassembled WGS sequence"/>
</dbReference>
<comment type="caution">
    <text evidence="2">The sequence shown here is derived from an EMBL/GenBank/DDBJ whole genome shotgun (WGS) entry which is preliminary data.</text>
</comment>
<sequence>MAPGTKARVVRLILVKDMRLSDCDECRLMWEALQRFQSTFEDKSLVHVEMALDGPILVRYQGMDRLTVEVFVRHSDGSNDSSDQLIGSVTEVSPFSGSEACHSLAATWLKDCIENHPTCGVSGPVTLPTRVIDVGYTDASEPHLVESKGLQDNYVALSYCWGDPKVHPPMKTLKTNYDDHKRCIEHSSMPKTIQDAVTICRKLRVRYLWVDALCIIQEDEQDWIQESVKMCSVYSNAICTISAAHADGVTGGMFSKQGFASHTYELNLRGRPIYTRKFLAPYHEHFDFGNIFHCPSTTSMFEPSARMTEPLADRGWTLQESILSNRLLHYTTDELMWDCNETRKCECGNSTGATDISENYNALLRRPDIPVSDVEEWRIWMLWQGFVETFSLRRLSFEPDKLPALAGLEEQYVAHLEQRFGRKPVYLAGLWDVFLLRQLCWSVQYSRMSWRPDGQYRPRRPEVWRAPTWSWCSVEAPIKIIEARVFETSAEVVKAVTEPTYPDLYPFGPVKSGRLTLRGKVIKNLKVERTGTDLVLEGPTTNDNNNLLTFRLLDGEGNSLAFLCDDPSSIPYGGSPGYACVLIGHRIYGHFPKEPCFLVLKPSAQETDCYERIGLADSRALPVHFMETWDASWAENSREAEDMVVTIL</sequence>
<dbReference type="EMBL" id="JAKNSF020000126">
    <property type="protein sequence ID" value="KAK7713550.1"/>
    <property type="molecule type" value="Genomic_DNA"/>
</dbReference>
<keyword evidence="3" id="KW-1185">Reference proteome</keyword>
<gene>
    <name evidence="2" type="ORF">SLS63_012072</name>
</gene>
<feature type="domain" description="Heterokaryon incompatibility" evidence="1">
    <location>
        <begin position="154"/>
        <end position="320"/>
    </location>
</feature>
<evidence type="ECO:0000313" key="3">
    <source>
        <dbReference type="Proteomes" id="UP001430848"/>
    </source>
</evidence>
<dbReference type="InterPro" id="IPR010730">
    <property type="entry name" value="HET"/>
</dbReference>
<dbReference type="Pfam" id="PF06985">
    <property type="entry name" value="HET"/>
    <property type="match status" value="1"/>
</dbReference>
<proteinExistence type="predicted"/>
<accession>A0ABR1NS82</accession>
<dbReference type="PANTHER" id="PTHR33112:SF13">
    <property type="entry name" value="HETEROKARYON INCOMPATIBILITY DOMAIN-CONTAINING PROTEIN"/>
    <property type="match status" value="1"/>
</dbReference>